<accession>A0AAD2JU37</accession>
<name>A0AAD2JU37_9AGAR</name>
<protein>
    <submittedName>
        <fullName evidence="1">Uncharacterized protein</fullName>
    </submittedName>
</protein>
<organism evidence="1 2">
    <name type="scientific">Mycena citricolor</name>
    <dbReference type="NCBI Taxonomy" id="2018698"/>
    <lineage>
        <taxon>Eukaryota</taxon>
        <taxon>Fungi</taxon>
        <taxon>Dikarya</taxon>
        <taxon>Basidiomycota</taxon>
        <taxon>Agaricomycotina</taxon>
        <taxon>Agaricomycetes</taxon>
        <taxon>Agaricomycetidae</taxon>
        <taxon>Agaricales</taxon>
        <taxon>Marasmiineae</taxon>
        <taxon>Mycenaceae</taxon>
        <taxon>Mycena</taxon>
    </lineage>
</organism>
<evidence type="ECO:0000313" key="1">
    <source>
        <dbReference type="EMBL" id="CAK5261984.1"/>
    </source>
</evidence>
<gene>
    <name evidence="1" type="ORF">MYCIT1_LOCUS351</name>
</gene>
<dbReference type="EMBL" id="CAVNYO010000005">
    <property type="protein sequence ID" value="CAK5261984.1"/>
    <property type="molecule type" value="Genomic_DNA"/>
</dbReference>
<comment type="caution">
    <text evidence="1">The sequence shown here is derived from an EMBL/GenBank/DDBJ whole genome shotgun (WGS) entry which is preliminary data.</text>
</comment>
<evidence type="ECO:0000313" key="2">
    <source>
        <dbReference type="Proteomes" id="UP001295794"/>
    </source>
</evidence>
<proteinExistence type="predicted"/>
<keyword evidence="2" id="KW-1185">Reference proteome</keyword>
<sequence length="108" mass="12014">MSMLTCNCLANLEVNPLFSETHTNVVNVVRPSRNLNRADVPPVPTLPMTRSIGPRFKYDPAAWYLSNTQGASTQRPNLDWSDVESAAKTPRNRRLLPRLFCTAVSAGE</sequence>
<dbReference type="AlphaFoldDB" id="A0AAD2JU37"/>
<reference evidence="1" key="1">
    <citation type="submission" date="2023-11" db="EMBL/GenBank/DDBJ databases">
        <authorList>
            <person name="De Vega J J."/>
            <person name="De Vega J J."/>
        </authorList>
    </citation>
    <scope>NUCLEOTIDE SEQUENCE</scope>
</reference>
<dbReference type="Proteomes" id="UP001295794">
    <property type="component" value="Unassembled WGS sequence"/>
</dbReference>